<dbReference type="Proteomes" id="UP000078263">
    <property type="component" value="Chromosome"/>
</dbReference>
<dbReference type="SUPFAM" id="SSF81901">
    <property type="entry name" value="HCP-like"/>
    <property type="match status" value="1"/>
</dbReference>
<dbReference type="GO" id="GO:0006508">
    <property type="term" value="P:proteolysis"/>
    <property type="evidence" value="ECO:0007669"/>
    <property type="project" value="InterPro"/>
</dbReference>
<dbReference type="InterPro" id="IPR043504">
    <property type="entry name" value="Peptidase_S1_PA_chymotrypsin"/>
</dbReference>
<keyword evidence="4" id="KW-0732">Signal</keyword>
<keyword evidence="7" id="KW-1185">Reference proteome</keyword>
<dbReference type="InterPro" id="IPR001254">
    <property type="entry name" value="Trypsin_dom"/>
</dbReference>
<dbReference type="SUPFAM" id="SSF50494">
    <property type="entry name" value="Trypsin-like serine proteases"/>
    <property type="match status" value="1"/>
</dbReference>
<dbReference type="PRINTS" id="PR00722">
    <property type="entry name" value="CHYMOTRYPSIN"/>
</dbReference>
<gene>
    <name evidence="6" type="ORF">A9D12_06765</name>
</gene>
<evidence type="ECO:0000256" key="1">
    <source>
        <dbReference type="ARBA" id="ARBA00007664"/>
    </source>
</evidence>
<dbReference type="InterPro" id="IPR018114">
    <property type="entry name" value="TRYPSIN_HIS"/>
</dbReference>
<proteinExistence type="inferred from homology"/>
<organism evidence="6 7">
    <name type="scientific">Erythrobacter neustonensis</name>
    <dbReference type="NCBI Taxonomy" id="1112"/>
    <lineage>
        <taxon>Bacteria</taxon>
        <taxon>Pseudomonadati</taxon>
        <taxon>Pseudomonadota</taxon>
        <taxon>Alphaproteobacteria</taxon>
        <taxon>Sphingomonadales</taxon>
        <taxon>Erythrobacteraceae</taxon>
        <taxon>Erythrobacter/Porphyrobacter group</taxon>
        <taxon>Erythrobacter</taxon>
    </lineage>
</organism>
<dbReference type="Pfam" id="PF00089">
    <property type="entry name" value="Trypsin"/>
    <property type="match status" value="1"/>
</dbReference>
<dbReference type="InterPro" id="IPR011990">
    <property type="entry name" value="TPR-like_helical_dom_sf"/>
</dbReference>
<dbReference type="OrthoDB" id="267336at2"/>
<evidence type="ECO:0000259" key="5">
    <source>
        <dbReference type="PROSITE" id="PS50240"/>
    </source>
</evidence>
<dbReference type="PROSITE" id="PS50240">
    <property type="entry name" value="TRYPSIN_DOM"/>
    <property type="match status" value="1"/>
</dbReference>
<evidence type="ECO:0000313" key="6">
    <source>
        <dbReference type="EMBL" id="ANK12695.1"/>
    </source>
</evidence>
<evidence type="ECO:0000256" key="3">
    <source>
        <dbReference type="SAM" id="MobiDB-lite"/>
    </source>
</evidence>
<name>A0A192D3L5_9SPHN</name>
<dbReference type="AlphaFoldDB" id="A0A192D3L5"/>
<dbReference type="InterPro" id="IPR009003">
    <property type="entry name" value="Peptidase_S1_PA"/>
</dbReference>
<dbReference type="PANTHER" id="PTHR24276">
    <property type="entry name" value="POLYSERASE-RELATED"/>
    <property type="match status" value="1"/>
</dbReference>
<accession>A0A192D3L5</accession>
<feature type="chain" id="PRO_5008251702" description="Peptidase S1 domain-containing protein" evidence="4">
    <location>
        <begin position="21"/>
        <end position="756"/>
    </location>
</feature>
<dbReference type="InterPro" id="IPR001314">
    <property type="entry name" value="Peptidase_S1A"/>
</dbReference>
<dbReference type="PANTHER" id="PTHR24276:SF98">
    <property type="entry name" value="FI18310P1-RELATED"/>
    <property type="match status" value="1"/>
</dbReference>
<comment type="similarity">
    <text evidence="1">Belongs to the peptidase S1 family.</text>
</comment>
<dbReference type="PROSITE" id="PS00134">
    <property type="entry name" value="TRYPSIN_HIS"/>
    <property type="match status" value="1"/>
</dbReference>
<feature type="signal peptide" evidence="4">
    <location>
        <begin position="1"/>
        <end position="20"/>
    </location>
</feature>
<feature type="region of interest" description="Disordered" evidence="3">
    <location>
        <begin position="440"/>
        <end position="466"/>
    </location>
</feature>
<evidence type="ECO:0000313" key="7">
    <source>
        <dbReference type="Proteomes" id="UP000078263"/>
    </source>
</evidence>
<reference evidence="6 7" key="1">
    <citation type="submission" date="2016-05" db="EMBL/GenBank/DDBJ databases">
        <title>Compelete Genome Sequence of Bacteriochlorophyll-Synthesizing Bacterium Porphyrobacter neustonensis DSM 9434.</title>
        <authorList>
            <person name="Shi X.-L."/>
            <person name="Wu Y.-H."/>
            <person name="Cheng H."/>
            <person name="Xu L."/>
            <person name="Zhang X.-Q."/>
            <person name="Wang C.-S."/>
            <person name="Xu X.-W."/>
        </authorList>
    </citation>
    <scope>NUCLEOTIDE SEQUENCE [LARGE SCALE GENOMIC DNA]</scope>
    <source>
        <strain evidence="6 7">DSM 9434</strain>
    </source>
</reference>
<keyword evidence="2" id="KW-1015">Disulfide bond</keyword>
<dbReference type="InterPro" id="IPR050430">
    <property type="entry name" value="Peptidase_S1"/>
</dbReference>
<dbReference type="CDD" id="cd00190">
    <property type="entry name" value="Tryp_SPc"/>
    <property type="match status" value="1"/>
</dbReference>
<dbReference type="EMBL" id="CP016033">
    <property type="protein sequence ID" value="ANK12695.1"/>
    <property type="molecule type" value="Genomic_DNA"/>
</dbReference>
<evidence type="ECO:0000256" key="2">
    <source>
        <dbReference type="ARBA" id="ARBA00023157"/>
    </source>
</evidence>
<feature type="domain" description="Peptidase S1" evidence="5">
    <location>
        <begin position="494"/>
        <end position="754"/>
    </location>
</feature>
<dbReference type="Gene3D" id="1.25.40.10">
    <property type="entry name" value="Tetratricopeptide repeat domain"/>
    <property type="match status" value="2"/>
</dbReference>
<dbReference type="SMART" id="SM00020">
    <property type="entry name" value="Tryp_SPc"/>
    <property type="match status" value="1"/>
</dbReference>
<dbReference type="KEGG" id="pns:A9D12_06765"/>
<dbReference type="GO" id="GO:0004252">
    <property type="term" value="F:serine-type endopeptidase activity"/>
    <property type="evidence" value="ECO:0007669"/>
    <property type="project" value="InterPro"/>
</dbReference>
<dbReference type="Gene3D" id="2.40.10.10">
    <property type="entry name" value="Trypsin-like serine proteases"/>
    <property type="match status" value="1"/>
</dbReference>
<protein>
    <recommendedName>
        <fullName evidence="5">Peptidase S1 domain-containing protein</fullName>
    </recommendedName>
</protein>
<evidence type="ECO:0000256" key="4">
    <source>
        <dbReference type="SAM" id="SignalP"/>
    </source>
</evidence>
<dbReference type="STRING" id="1112.A9D12_06765"/>
<dbReference type="RefSeq" id="WP_068350605.1">
    <property type="nucleotide sequence ID" value="NZ_CP016033.1"/>
</dbReference>
<sequence length="756" mass="79040">MAWLRFLAAVVAVCAFAPLAAQSPAGPRTYPQSDSRYAAPEKDAAVLARQQQDYAADLALCEGGDLPACTALAAALRDGAGQPQNRPVAELLWRKACDGGIAQACRDLADLVRLADGWEVSAEQAELLARACTLGANNACAPHARLVEDGVGARANRAAADDLRRVACTRGDTASCLALVQSLTGPRRSPAAREEARTIAAKLCAAAGDSFECTAARRPFGPVWRDDRAALLADLERACEGYGGLACFDLAQEELAARSAPDDKAANARALAALDRGCPASADACTLAARLRDEGAMLAACDGGDRAACHAFAMRYQDGGFAAGDVRKAQDLLIALCESADADAAAERANTCGTAGMLLLASAPPDDPPPDTARAEALLSRGCAAGAEETCFVLADEWVAGNRLARDTPRAYALIHDGCTAGFRRACNWLINRLARDPATPLPPADSDADVEGAEPPFPPTPPRRVAEDICTTSHVAYRGVTYADTVCPSTAYVMEGSLVAKGAAPWTALIWRPERIGTLAVGPSSRVLCGGTVVRTGWVLTAAHCLTDQGLDITRTGHRLRLGVSDPNGAEGISYRITAAHPHPAYTGAQPYYFDVALIRYDPNSGTRAGPAFAPRTVATDGKAMDARIITPAAPAQVFGWGRTELAQGPVPTSLLRGTVLLRTPDACQRTIKAPDGARDTVLCADSANRQQACSGDSGGPLMVFEPGPQGPRTPVVIGVISSGKACGTAGKPSRFTRLAHPAVQDWLRRMLPPR</sequence>